<evidence type="ECO:0000313" key="2">
    <source>
        <dbReference type="EMBL" id="KAF7948464.1"/>
    </source>
</evidence>
<name>A0A9P5LWP1_9HELO</name>
<proteinExistence type="predicted"/>
<protein>
    <submittedName>
        <fullName evidence="2">Uncharacterized protein</fullName>
    </submittedName>
</protein>
<accession>A0A9P5LWP1</accession>
<sequence length="324" mass="36630">MAYCKIKITGNVYYQFDEEKQVYSLIFPPGLNGIRHNVWFCTSSGIDFQKLSRRKLNFTEKDLLGFVGPDIMLEYITTTMNCYRTKWDLETWKNGMHNVIQLLRADTEINFREDVKYEDEEHKIVKWEEHKYSAKVYEILKKLAPEWDNTRPLYVPKIRAASPGLSNENPKEGATVVEIPSTYHDCPPLEETSSSKKATGSQQKKDRKPKTPSKSRPFPPKTELAHRHRDGNPSSKSDNIKDVKSSVPSSSTRKPPAAQPKPILSSTREPPQTRGGSGNSANSASNPQKTENGRSHRTPHHGKHSHSGETARKAGARTSKTEKG</sequence>
<organism evidence="2 3">
    <name type="scientific">Botrytis byssoidea</name>
    <dbReference type="NCBI Taxonomy" id="139641"/>
    <lineage>
        <taxon>Eukaryota</taxon>
        <taxon>Fungi</taxon>
        <taxon>Dikarya</taxon>
        <taxon>Ascomycota</taxon>
        <taxon>Pezizomycotina</taxon>
        <taxon>Leotiomycetes</taxon>
        <taxon>Helotiales</taxon>
        <taxon>Sclerotiniaceae</taxon>
        <taxon>Botrytis</taxon>
    </lineage>
</organism>
<comment type="caution">
    <text evidence="2">The sequence shown here is derived from an EMBL/GenBank/DDBJ whole genome shotgun (WGS) entry which is preliminary data.</text>
</comment>
<feature type="compositionally biased region" description="Polar residues" evidence="1">
    <location>
        <begin position="191"/>
        <end position="202"/>
    </location>
</feature>
<feature type="compositionally biased region" description="Basic residues" evidence="1">
    <location>
        <begin position="295"/>
        <end position="305"/>
    </location>
</feature>
<evidence type="ECO:0000256" key="1">
    <source>
        <dbReference type="SAM" id="MobiDB-lite"/>
    </source>
</evidence>
<dbReference type="AlphaFoldDB" id="A0A9P5LWP1"/>
<feature type="region of interest" description="Disordered" evidence="1">
    <location>
        <begin position="182"/>
        <end position="324"/>
    </location>
</feature>
<keyword evidence="3" id="KW-1185">Reference proteome</keyword>
<evidence type="ECO:0000313" key="3">
    <source>
        <dbReference type="Proteomes" id="UP000710849"/>
    </source>
</evidence>
<reference evidence="2 3" key="1">
    <citation type="journal article" date="2020" name="Genome Biol. Evol.">
        <title>Comparative genomics of Sclerotiniaceae.</title>
        <authorList>
            <person name="Valero Jimenez C.A."/>
            <person name="Steentjes M."/>
            <person name="Scholten O.E."/>
            <person name="Van Kan J.A.L."/>
        </authorList>
    </citation>
    <scope>NUCLEOTIDE SEQUENCE [LARGE SCALE GENOMIC DNA]</scope>
    <source>
        <strain evidence="2 3">MUCL 94</strain>
    </source>
</reference>
<dbReference type="EMBL" id="RCSW01000006">
    <property type="protein sequence ID" value="KAF7948464.1"/>
    <property type="molecule type" value="Genomic_DNA"/>
</dbReference>
<dbReference type="GeneID" id="62147464"/>
<dbReference type="RefSeq" id="XP_038734996.1">
    <property type="nucleotide sequence ID" value="XM_038874387.1"/>
</dbReference>
<dbReference type="Proteomes" id="UP000710849">
    <property type="component" value="Unassembled WGS sequence"/>
</dbReference>
<gene>
    <name evidence="2" type="ORF">EAE97_003875</name>
</gene>